<evidence type="ECO:0000313" key="2">
    <source>
        <dbReference type="RefSeq" id="XP_075077395.1"/>
    </source>
</evidence>
<keyword evidence="1" id="KW-1185">Reference proteome</keyword>
<accession>A0AC58RXJ9</accession>
<organism evidence="1 2">
    <name type="scientific">Nicotiana tabacum</name>
    <name type="common">Common tobacco</name>
    <dbReference type="NCBI Taxonomy" id="4097"/>
    <lineage>
        <taxon>Eukaryota</taxon>
        <taxon>Viridiplantae</taxon>
        <taxon>Streptophyta</taxon>
        <taxon>Embryophyta</taxon>
        <taxon>Tracheophyta</taxon>
        <taxon>Spermatophyta</taxon>
        <taxon>Magnoliopsida</taxon>
        <taxon>eudicotyledons</taxon>
        <taxon>Gunneridae</taxon>
        <taxon>Pentapetalae</taxon>
        <taxon>asterids</taxon>
        <taxon>lamiids</taxon>
        <taxon>Solanales</taxon>
        <taxon>Solanaceae</taxon>
        <taxon>Nicotianoideae</taxon>
        <taxon>Nicotianeae</taxon>
        <taxon>Nicotiana</taxon>
    </lineage>
</organism>
<reference evidence="1" key="1">
    <citation type="journal article" date="2014" name="Nat. Commun.">
        <title>The tobacco genome sequence and its comparison with those of tomato and potato.</title>
        <authorList>
            <person name="Sierro N."/>
            <person name="Battey J.N."/>
            <person name="Ouadi S."/>
            <person name="Bakaher N."/>
            <person name="Bovet L."/>
            <person name="Willig A."/>
            <person name="Goepfert S."/>
            <person name="Peitsch M.C."/>
            <person name="Ivanov N.V."/>
        </authorList>
    </citation>
    <scope>NUCLEOTIDE SEQUENCE [LARGE SCALE GENOMIC DNA]</scope>
</reference>
<name>A0AC58RXJ9_TOBAC</name>
<dbReference type="RefSeq" id="XP_075077395.1">
    <property type="nucleotide sequence ID" value="XM_075221294.1"/>
</dbReference>
<protein>
    <submittedName>
        <fullName evidence="2">Uncharacterized protein LOC142164114</fullName>
    </submittedName>
</protein>
<reference evidence="2" key="2">
    <citation type="submission" date="2025-08" db="UniProtKB">
        <authorList>
            <consortium name="RefSeq"/>
        </authorList>
    </citation>
    <scope>IDENTIFICATION</scope>
    <source>
        <tissue evidence="2">Leaf</tissue>
    </source>
</reference>
<sequence>MELLALKTGLQLACEKNFLSLEIETDATDIIHMHDRDTCSMYSNLVTECKSLLKKLENPPIRHNFREGNKVAHFLSTQGSKQANNIPLSLWEQPPDAFLKIVHDDKIGSTEPRLVSSNVLTSLAELGNSFVTCKPNENNTVSVSTNERNVTLALCNRIS</sequence>
<dbReference type="Proteomes" id="UP000790787">
    <property type="component" value="Chromosome 9"/>
</dbReference>
<evidence type="ECO:0000313" key="1">
    <source>
        <dbReference type="Proteomes" id="UP000790787"/>
    </source>
</evidence>
<proteinExistence type="predicted"/>
<gene>
    <name evidence="2" type="primary">LOC142164114</name>
</gene>